<evidence type="ECO:0000256" key="9">
    <source>
        <dbReference type="HAMAP-Rule" id="MF_00422"/>
    </source>
</evidence>
<evidence type="ECO:0000256" key="8">
    <source>
        <dbReference type="ARBA" id="ARBA00023136"/>
    </source>
</evidence>
<comment type="caution">
    <text evidence="10">The sequence shown here is derived from an EMBL/GenBank/DDBJ whole genome shotgun (WGS) entry which is preliminary data.</text>
</comment>
<comment type="subunit">
    <text evidence="9">Component of the Sec protein translocase complex. Heterotrimer consisting of SecY, SecE and SecG subunits. The heterotrimers can form oligomers, although 1 heterotrimer is thought to be able to translocate proteins. Interacts with the ribosome. Interacts with SecDF, and other proteins may be involved. Interacts with SecA.</text>
</comment>
<evidence type="ECO:0000256" key="5">
    <source>
        <dbReference type="ARBA" id="ARBA00022927"/>
    </source>
</evidence>
<dbReference type="GO" id="GO:0008320">
    <property type="term" value="F:protein transmembrane transporter activity"/>
    <property type="evidence" value="ECO:0007669"/>
    <property type="project" value="UniProtKB-UniRule"/>
</dbReference>
<keyword evidence="5 9" id="KW-0653">Protein transport</keyword>
<dbReference type="Proteomes" id="UP000567246">
    <property type="component" value="Unassembled WGS sequence"/>
</dbReference>
<dbReference type="PANTHER" id="PTHR33910">
    <property type="entry name" value="PROTEIN TRANSLOCASE SUBUNIT SECE"/>
    <property type="match status" value="1"/>
</dbReference>
<sequence>MTDIAANGGGSTPAPDRQRRGLFARIALFLRQVVDELRKVVTPTSEELLRTTGVVLAFVAFMILLVMGLDWVFGTVAGLLFGGGGGL</sequence>
<name>A0A7W9JGN7_9MICC</name>
<dbReference type="NCBIfam" id="TIGR00964">
    <property type="entry name" value="secE_bact"/>
    <property type="match status" value="1"/>
</dbReference>
<protein>
    <recommendedName>
        <fullName evidence="9">Protein translocase subunit SecE</fullName>
    </recommendedName>
</protein>
<dbReference type="InterPro" id="IPR038379">
    <property type="entry name" value="SecE_sf"/>
</dbReference>
<dbReference type="PANTHER" id="PTHR33910:SF1">
    <property type="entry name" value="PROTEIN TRANSLOCASE SUBUNIT SECE"/>
    <property type="match status" value="1"/>
</dbReference>
<keyword evidence="11" id="KW-1185">Reference proteome</keyword>
<feature type="transmembrane region" description="Helical" evidence="9">
    <location>
        <begin position="54"/>
        <end position="81"/>
    </location>
</feature>
<evidence type="ECO:0000256" key="3">
    <source>
        <dbReference type="ARBA" id="ARBA00022475"/>
    </source>
</evidence>
<evidence type="ECO:0000256" key="4">
    <source>
        <dbReference type="ARBA" id="ARBA00022692"/>
    </source>
</evidence>
<comment type="function">
    <text evidence="9">Essential subunit of the Sec protein translocation channel SecYEG. Clamps together the 2 halves of SecY. May contact the channel plug during translocation.</text>
</comment>
<evidence type="ECO:0000313" key="10">
    <source>
        <dbReference type="EMBL" id="MBB5847570.1"/>
    </source>
</evidence>
<dbReference type="GO" id="GO:0009306">
    <property type="term" value="P:protein secretion"/>
    <property type="evidence" value="ECO:0007669"/>
    <property type="project" value="UniProtKB-UniRule"/>
</dbReference>
<dbReference type="EMBL" id="JACHMW010000001">
    <property type="protein sequence ID" value="MBB5847570.1"/>
    <property type="molecule type" value="Genomic_DNA"/>
</dbReference>
<reference evidence="10 11" key="1">
    <citation type="submission" date="2020-08" db="EMBL/GenBank/DDBJ databases">
        <title>Sequencing the genomes of 1000 actinobacteria strains.</title>
        <authorList>
            <person name="Klenk H.-P."/>
        </authorList>
    </citation>
    <scope>NUCLEOTIDE SEQUENCE [LARGE SCALE GENOMIC DNA]</scope>
    <source>
        <strain evidence="10 11">DSM 17945</strain>
    </source>
</reference>
<dbReference type="GO" id="GO:0043952">
    <property type="term" value="P:protein transport by the Sec complex"/>
    <property type="evidence" value="ECO:0007669"/>
    <property type="project" value="UniProtKB-UniRule"/>
</dbReference>
<dbReference type="GO" id="GO:0006605">
    <property type="term" value="P:protein targeting"/>
    <property type="evidence" value="ECO:0007669"/>
    <property type="project" value="UniProtKB-UniRule"/>
</dbReference>
<dbReference type="HAMAP" id="MF_00422">
    <property type="entry name" value="SecE"/>
    <property type="match status" value="1"/>
</dbReference>
<dbReference type="InterPro" id="IPR001901">
    <property type="entry name" value="Translocase_SecE/Sec61-g"/>
</dbReference>
<dbReference type="Gene3D" id="1.20.5.1030">
    <property type="entry name" value="Preprotein translocase secy subunit"/>
    <property type="match status" value="1"/>
</dbReference>
<keyword evidence="4 9" id="KW-0812">Transmembrane</keyword>
<keyword evidence="3 9" id="KW-1003">Cell membrane</keyword>
<organism evidence="10 11">
    <name type="scientific">Micrococcus endophyticus</name>
    <dbReference type="NCBI Taxonomy" id="455343"/>
    <lineage>
        <taxon>Bacteria</taxon>
        <taxon>Bacillati</taxon>
        <taxon>Actinomycetota</taxon>
        <taxon>Actinomycetes</taxon>
        <taxon>Micrococcales</taxon>
        <taxon>Micrococcaceae</taxon>
        <taxon>Micrococcus</taxon>
    </lineage>
</organism>
<dbReference type="AlphaFoldDB" id="A0A7W9JGN7"/>
<comment type="subcellular location">
    <subcellularLocation>
        <location evidence="9">Cell membrane</location>
        <topology evidence="9">Single-pass membrane protein</topology>
    </subcellularLocation>
    <subcellularLocation>
        <location evidence="1">Membrane</location>
    </subcellularLocation>
</comment>
<evidence type="ECO:0000313" key="11">
    <source>
        <dbReference type="Proteomes" id="UP000567246"/>
    </source>
</evidence>
<dbReference type="Pfam" id="PF00584">
    <property type="entry name" value="SecE"/>
    <property type="match status" value="1"/>
</dbReference>
<dbReference type="InterPro" id="IPR005807">
    <property type="entry name" value="SecE_bac"/>
</dbReference>
<keyword evidence="2 9" id="KW-0813">Transport</keyword>
<evidence type="ECO:0000256" key="2">
    <source>
        <dbReference type="ARBA" id="ARBA00022448"/>
    </source>
</evidence>
<keyword evidence="7 9" id="KW-0811">Translocation</keyword>
<accession>A0A7W9JGN7</accession>
<keyword evidence="8 9" id="KW-0472">Membrane</keyword>
<comment type="similarity">
    <text evidence="9">Belongs to the SecE/SEC61-gamma family.</text>
</comment>
<proteinExistence type="inferred from homology"/>
<keyword evidence="6 9" id="KW-1133">Transmembrane helix</keyword>
<dbReference type="GO" id="GO:0005886">
    <property type="term" value="C:plasma membrane"/>
    <property type="evidence" value="ECO:0007669"/>
    <property type="project" value="UniProtKB-SubCell"/>
</dbReference>
<gene>
    <name evidence="9" type="primary">secE</name>
    <name evidence="10" type="ORF">HDA33_000134</name>
</gene>
<dbReference type="GO" id="GO:0065002">
    <property type="term" value="P:intracellular protein transmembrane transport"/>
    <property type="evidence" value="ECO:0007669"/>
    <property type="project" value="UniProtKB-UniRule"/>
</dbReference>
<evidence type="ECO:0000256" key="6">
    <source>
        <dbReference type="ARBA" id="ARBA00022989"/>
    </source>
</evidence>
<evidence type="ECO:0000256" key="7">
    <source>
        <dbReference type="ARBA" id="ARBA00023010"/>
    </source>
</evidence>
<evidence type="ECO:0000256" key="1">
    <source>
        <dbReference type="ARBA" id="ARBA00004370"/>
    </source>
</evidence>